<evidence type="ECO:0000256" key="1">
    <source>
        <dbReference type="ARBA" id="ARBA00022679"/>
    </source>
</evidence>
<organism evidence="4 5">
    <name type="scientific">Xanthomonas sacchari</name>
    <dbReference type="NCBI Taxonomy" id="56458"/>
    <lineage>
        <taxon>Bacteria</taxon>
        <taxon>Pseudomonadati</taxon>
        <taxon>Pseudomonadota</taxon>
        <taxon>Gammaproteobacteria</taxon>
        <taxon>Lysobacterales</taxon>
        <taxon>Lysobacteraceae</taxon>
        <taxon>Xanthomonas</taxon>
    </lineage>
</organism>
<dbReference type="STRING" id="56458.SB85_02755"/>
<dbReference type="Gene3D" id="3.40.630.30">
    <property type="match status" value="1"/>
</dbReference>
<dbReference type="PROSITE" id="PS51186">
    <property type="entry name" value="GNAT"/>
    <property type="match status" value="1"/>
</dbReference>
<dbReference type="NCBIfam" id="NF040504">
    <property type="entry name" value="resist_ArsN1b"/>
    <property type="match status" value="1"/>
</dbReference>
<dbReference type="Proteomes" id="UP000247346">
    <property type="component" value="Unassembled WGS sequence"/>
</dbReference>
<dbReference type="SUPFAM" id="SSF55729">
    <property type="entry name" value="Acyl-CoA N-acyltransferases (Nat)"/>
    <property type="match status" value="1"/>
</dbReference>
<sequence>MTATVVSASPVHAQRIADIYNHYIANTCVTFELDPVTSADMARRIEDVQRVGLPWLVALVGDEVAGYAYATQWRARKAYQRSVESTIYLADGHRGRGLGAVLYGALLETLRRLELHAVIGGVAQPNDASARLHQALGFKKVAHFEQVGYKFGRWVDVVYWQLLLPATPHENGV</sequence>
<protein>
    <submittedName>
        <fullName evidence="4">N-acetyltransferase</fullName>
    </submittedName>
</protein>
<reference evidence="4 5" key="1">
    <citation type="submission" date="2016-08" db="EMBL/GenBank/DDBJ databases">
        <authorList>
            <person name="Seilhamer J.J."/>
        </authorList>
    </citation>
    <scope>NUCLEOTIDE SEQUENCE [LARGE SCALE GENOMIC DNA]</scope>
    <source>
        <strain evidence="4 5">CFBP4641</strain>
    </source>
</reference>
<proteinExistence type="predicted"/>
<dbReference type="GO" id="GO:0016747">
    <property type="term" value="F:acyltransferase activity, transferring groups other than amino-acyl groups"/>
    <property type="evidence" value="ECO:0007669"/>
    <property type="project" value="InterPro"/>
</dbReference>
<dbReference type="InterPro" id="IPR016181">
    <property type="entry name" value="Acyl_CoA_acyltransferase"/>
</dbReference>
<dbReference type="RefSeq" id="WP_010342920.1">
    <property type="nucleotide sequence ID" value="NZ_CP132343.1"/>
</dbReference>
<dbReference type="InterPro" id="IPR000182">
    <property type="entry name" value="GNAT_dom"/>
</dbReference>
<dbReference type="EMBL" id="MDEK01000003">
    <property type="protein sequence ID" value="PPU84219.1"/>
    <property type="molecule type" value="Genomic_DNA"/>
</dbReference>
<gene>
    <name evidence="4" type="ORF">XsacCFBP4641_03915</name>
</gene>
<evidence type="ECO:0000313" key="5">
    <source>
        <dbReference type="Proteomes" id="UP000247346"/>
    </source>
</evidence>
<dbReference type="AlphaFoldDB" id="A0A2P5Z770"/>
<evidence type="ECO:0000259" key="3">
    <source>
        <dbReference type="PROSITE" id="PS51186"/>
    </source>
</evidence>
<dbReference type="PANTHER" id="PTHR43072">
    <property type="entry name" value="N-ACETYLTRANSFERASE"/>
    <property type="match status" value="1"/>
</dbReference>
<comment type="caution">
    <text evidence="4">The sequence shown here is derived from an EMBL/GenBank/DDBJ whole genome shotgun (WGS) entry which is preliminary data.</text>
</comment>
<evidence type="ECO:0000256" key="2">
    <source>
        <dbReference type="ARBA" id="ARBA00023315"/>
    </source>
</evidence>
<dbReference type="PANTHER" id="PTHR43072:SF23">
    <property type="entry name" value="UPF0039 PROTEIN C11D3.02C"/>
    <property type="match status" value="1"/>
</dbReference>
<keyword evidence="2" id="KW-0012">Acyltransferase</keyword>
<dbReference type="GeneID" id="93879285"/>
<dbReference type="Pfam" id="PF13420">
    <property type="entry name" value="Acetyltransf_4"/>
    <property type="match status" value="1"/>
</dbReference>
<dbReference type="OrthoDB" id="5459937at2"/>
<keyword evidence="1 4" id="KW-0808">Transferase</keyword>
<accession>A0A2P5Z770</accession>
<feature type="domain" description="N-acetyltransferase" evidence="3">
    <location>
        <begin position="3"/>
        <end position="165"/>
    </location>
</feature>
<evidence type="ECO:0000313" key="4">
    <source>
        <dbReference type="EMBL" id="PPU84219.1"/>
    </source>
</evidence>
<name>A0A2P5Z770_9XANT</name>